<keyword evidence="2" id="KW-0812">Transmembrane</keyword>
<reference evidence="3 4" key="1">
    <citation type="submission" date="2020-10" db="EMBL/GenBank/DDBJ databases">
        <title>Trueperella pecoris sp. nov. isolated from bovine and porcine specimens.</title>
        <authorList>
            <person name="Schoenecker L."/>
            <person name="Schnydrig P."/>
            <person name="Brodard I."/>
            <person name="Thomann A."/>
            <person name="Hemphill A."/>
            <person name="Rodriguez-Campos S."/>
            <person name="Perreten V."/>
            <person name="Jores J."/>
            <person name="Kittl S."/>
        </authorList>
    </citation>
    <scope>NUCLEOTIDE SEQUENCE [LARGE SCALE GENOMIC DNA]</scope>
    <source>
        <strain evidence="3 4">15A0121</strain>
    </source>
</reference>
<dbReference type="RefSeq" id="WP_197551043.1">
    <property type="nucleotide sequence ID" value="NZ_CP063213.1"/>
</dbReference>
<keyword evidence="2" id="KW-0472">Membrane</keyword>
<sequence>MDECQWWEVSCNVSEWIAGGAETATVSVAKAVAGAAQWALELSGDFIVNISGVTAFNQAEVSWVQSTLSPFVALLATVSVLVAAMQMIWTQRGEPARELLASLIRLVVVSGAAMAGVMLMTQASDELAAWLIQSSGGDKYFMANMVSFINADAVLAVFVIILAGIIAIIGALVQAMLLLARGVFLTLLMGVLPLSAAASNTAWGKDWLRKTTGWVVAFILYKPAIAIILALGYRLMGSPTATQATMTANEKIREACGARHGQWEHGYIPFANESRNELGFNFDQWSQCADGIREQMASTGLDTGAATSFLQGLIIICFAAFAMPALIRFIMPASVAMSSGGGAALGAFAGGVASLAVAGGARHLGAVSTRSSGGSGSSGQGSGGPSGATDTSSSAGGIISGDSSAPSPHGGSSPSGASPEPSGAQGASSSGQVSAGGSAGPNGASGVSTAFVGVQMGAEVASGISNGVAAQMGEEA</sequence>
<feature type="transmembrane region" description="Helical" evidence="2">
    <location>
        <begin position="211"/>
        <end position="233"/>
    </location>
</feature>
<feature type="transmembrane region" description="Helical" evidence="2">
    <location>
        <begin position="178"/>
        <end position="199"/>
    </location>
</feature>
<proteinExistence type="predicted"/>
<keyword evidence="2" id="KW-1133">Transmembrane helix</keyword>
<feature type="transmembrane region" description="Helical" evidence="2">
    <location>
        <begin position="141"/>
        <end position="171"/>
    </location>
</feature>
<feature type="region of interest" description="Disordered" evidence="1">
    <location>
        <begin position="366"/>
        <end position="448"/>
    </location>
</feature>
<dbReference type="Proteomes" id="UP000595053">
    <property type="component" value="Chromosome"/>
</dbReference>
<dbReference type="EMBL" id="CP063213">
    <property type="protein sequence ID" value="QOR45471.1"/>
    <property type="molecule type" value="Genomic_DNA"/>
</dbReference>
<feature type="transmembrane region" description="Helical" evidence="2">
    <location>
        <begin position="102"/>
        <end position="121"/>
    </location>
</feature>
<evidence type="ECO:0000256" key="2">
    <source>
        <dbReference type="SAM" id="Phobius"/>
    </source>
</evidence>
<feature type="transmembrane region" description="Helical" evidence="2">
    <location>
        <begin position="71"/>
        <end position="90"/>
    </location>
</feature>
<dbReference type="AlphaFoldDB" id="A0A7M1QUJ5"/>
<accession>A0A7M1QUJ5</accession>
<evidence type="ECO:0000313" key="4">
    <source>
        <dbReference type="Proteomes" id="UP000595053"/>
    </source>
</evidence>
<dbReference type="InterPro" id="IPR045782">
    <property type="entry name" value="TrbL_3"/>
</dbReference>
<dbReference type="Pfam" id="PF19590">
    <property type="entry name" value="TrbL_3"/>
    <property type="match status" value="1"/>
</dbReference>
<evidence type="ECO:0008006" key="5">
    <source>
        <dbReference type="Google" id="ProtNLM"/>
    </source>
</evidence>
<keyword evidence="4" id="KW-1185">Reference proteome</keyword>
<protein>
    <recommendedName>
        <fullName evidence="5">TrbL/VirB6 plasmid conjugal transfer protein</fullName>
    </recommendedName>
</protein>
<feature type="transmembrane region" description="Helical" evidence="2">
    <location>
        <begin position="343"/>
        <end position="361"/>
    </location>
</feature>
<feature type="compositionally biased region" description="Gly residues" evidence="1">
    <location>
        <begin position="373"/>
        <end position="386"/>
    </location>
</feature>
<gene>
    <name evidence="3" type="ORF">INS88_09465</name>
</gene>
<feature type="transmembrane region" description="Helical" evidence="2">
    <location>
        <begin position="309"/>
        <end position="331"/>
    </location>
</feature>
<name>A0A7M1QUJ5_9ACTO</name>
<organism evidence="3 4">
    <name type="scientific">Trueperella pecoris</name>
    <dbReference type="NCBI Taxonomy" id="2733571"/>
    <lineage>
        <taxon>Bacteria</taxon>
        <taxon>Bacillati</taxon>
        <taxon>Actinomycetota</taxon>
        <taxon>Actinomycetes</taxon>
        <taxon>Actinomycetales</taxon>
        <taxon>Actinomycetaceae</taxon>
        <taxon>Trueperella</taxon>
    </lineage>
</organism>
<feature type="compositionally biased region" description="Low complexity" evidence="1">
    <location>
        <begin position="387"/>
        <end position="446"/>
    </location>
</feature>
<evidence type="ECO:0000256" key="1">
    <source>
        <dbReference type="SAM" id="MobiDB-lite"/>
    </source>
</evidence>
<evidence type="ECO:0000313" key="3">
    <source>
        <dbReference type="EMBL" id="QOR45471.1"/>
    </source>
</evidence>